<evidence type="ECO:0000256" key="1">
    <source>
        <dbReference type="SAM" id="MobiDB-lite"/>
    </source>
</evidence>
<gene>
    <name evidence="2" type="ORF">CT0861_10392</name>
</gene>
<comment type="caution">
    <text evidence="2">The sequence shown here is derived from an EMBL/GenBank/DDBJ whole genome shotgun (WGS) entry which is preliminary data.</text>
</comment>
<feature type="compositionally biased region" description="Acidic residues" evidence="1">
    <location>
        <begin position="61"/>
        <end position="72"/>
    </location>
</feature>
<feature type="region of interest" description="Disordered" evidence="1">
    <location>
        <begin position="38"/>
        <end position="72"/>
    </location>
</feature>
<name>A0A166MDD8_9PEZI</name>
<protein>
    <submittedName>
        <fullName evidence="2">Uncharacterized protein</fullName>
    </submittedName>
</protein>
<dbReference type="EMBL" id="LFIV01000272">
    <property type="protein sequence ID" value="KZL64546.1"/>
    <property type="molecule type" value="Genomic_DNA"/>
</dbReference>
<sequence>MSTNFADPPFSTLNKKGRLVARPEPGCRLCGWNRSEQEQNITRTGRSRKQLETTNTVDASSDNDDDNNDDNYDDVGFIDTGDSGLRAAKMISGRQYYEIPPAGQVKATTYNGNRRFDPDYGLDYGHHKYGVEHHADYRSAARAVPGIGAAGARQSLSALDEKRANEIRHGVYAHVFLDVKNSHKSDAS</sequence>
<dbReference type="AlphaFoldDB" id="A0A166MDD8"/>
<accession>A0A166MDD8</accession>
<organism evidence="2 3">
    <name type="scientific">Colletotrichum tofieldiae</name>
    <dbReference type="NCBI Taxonomy" id="708197"/>
    <lineage>
        <taxon>Eukaryota</taxon>
        <taxon>Fungi</taxon>
        <taxon>Dikarya</taxon>
        <taxon>Ascomycota</taxon>
        <taxon>Pezizomycotina</taxon>
        <taxon>Sordariomycetes</taxon>
        <taxon>Hypocreomycetidae</taxon>
        <taxon>Glomerellales</taxon>
        <taxon>Glomerellaceae</taxon>
        <taxon>Colletotrichum</taxon>
        <taxon>Colletotrichum spaethianum species complex</taxon>
    </lineage>
</organism>
<proteinExistence type="predicted"/>
<evidence type="ECO:0000313" key="2">
    <source>
        <dbReference type="EMBL" id="KZL64546.1"/>
    </source>
</evidence>
<reference evidence="2 3" key="1">
    <citation type="submission" date="2015-06" db="EMBL/GenBank/DDBJ databases">
        <title>Survival trade-offs in plant roots during colonization by closely related pathogenic and mutualistic fungi.</title>
        <authorList>
            <person name="Hacquard S."/>
            <person name="Kracher B."/>
            <person name="Hiruma K."/>
            <person name="Weinman A."/>
            <person name="Muench P."/>
            <person name="Garrido Oter R."/>
            <person name="Ver Loren van Themaat E."/>
            <person name="Dallerey J.-F."/>
            <person name="Damm U."/>
            <person name="Henrissat B."/>
            <person name="Lespinet O."/>
            <person name="Thon M."/>
            <person name="Kemen E."/>
            <person name="McHardy A.C."/>
            <person name="Schulze-Lefert P."/>
            <person name="O'Connell R.J."/>
        </authorList>
    </citation>
    <scope>NUCLEOTIDE SEQUENCE [LARGE SCALE GENOMIC DNA]</scope>
    <source>
        <strain evidence="2 3">0861</strain>
    </source>
</reference>
<dbReference type="Proteomes" id="UP000076552">
    <property type="component" value="Unassembled WGS sequence"/>
</dbReference>
<keyword evidence="3" id="KW-1185">Reference proteome</keyword>
<evidence type="ECO:0000313" key="3">
    <source>
        <dbReference type="Proteomes" id="UP000076552"/>
    </source>
</evidence>